<dbReference type="AlphaFoldDB" id="A0A9D7XTW1"/>
<comment type="caution">
    <text evidence="2">The sequence shown here is derived from an EMBL/GenBank/DDBJ whole genome shotgun (WGS) entry which is preliminary data.</text>
</comment>
<keyword evidence="1" id="KW-0732">Signal</keyword>
<evidence type="ECO:0000313" key="2">
    <source>
        <dbReference type="EMBL" id="MBK9983052.1"/>
    </source>
</evidence>
<dbReference type="EMBL" id="JADKGY010000008">
    <property type="protein sequence ID" value="MBK9983052.1"/>
    <property type="molecule type" value="Genomic_DNA"/>
</dbReference>
<protein>
    <recommendedName>
        <fullName evidence="4">Redoxin domain-containing protein</fullName>
    </recommendedName>
</protein>
<organism evidence="2 3">
    <name type="scientific">Candidatus Opimibacter skivensis</name>
    <dbReference type="NCBI Taxonomy" id="2982028"/>
    <lineage>
        <taxon>Bacteria</taxon>
        <taxon>Pseudomonadati</taxon>
        <taxon>Bacteroidota</taxon>
        <taxon>Saprospiria</taxon>
        <taxon>Saprospirales</taxon>
        <taxon>Saprospiraceae</taxon>
        <taxon>Candidatus Opimibacter</taxon>
    </lineage>
</organism>
<feature type="chain" id="PRO_5039392471" description="Redoxin domain-containing protein" evidence="1">
    <location>
        <begin position="18"/>
        <end position="182"/>
    </location>
</feature>
<gene>
    <name evidence="2" type="ORF">IPP15_11625</name>
</gene>
<feature type="signal peptide" evidence="1">
    <location>
        <begin position="1"/>
        <end position="17"/>
    </location>
</feature>
<evidence type="ECO:0008006" key="4">
    <source>
        <dbReference type="Google" id="ProtNLM"/>
    </source>
</evidence>
<proteinExistence type="predicted"/>
<dbReference type="PANTHER" id="PTHR43640:SF1">
    <property type="entry name" value="THIOREDOXIN-DEPENDENT PEROXIREDOXIN"/>
    <property type="match status" value="1"/>
</dbReference>
<dbReference type="InterPro" id="IPR047262">
    <property type="entry name" value="PRX-like1"/>
</dbReference>
<dbReference type="Gene3D" id="3.40.30.10">
    <property type="entry name" value="Glutaredoxin"/>
    <property type="match status" value="1"/>
</dbReference>
<sequence length="182" mass="20990">MLLQFLLAFLFSTSSQRASVPSTSVISDSLTVYIFLLDECTISQFYTPQLNDFYKKYHSKKVGFIGYFPNFASKPEQIEAFASTYHLAFPVKQDYYKDWTRKFGITVTPEVAVWDHREDRLIYRGRVDDSYVRVGKRKLHPQNEDLKNVIDSWLAGSVPQDTIVTQAIGCFINFTDALSTKQ</sequence>
<evidence type="ECO:0000256" key="1">
    <source>
        <dbReference type="SAM" id="SignalP"/>
    </source>
</evidence>
<dbReference type="SUPFAM" id="SSF52833">
    <property type="entry name" value="Thioredoxin-like"/>
    <property type="match status" value="1"/>
</dbReference>
<accession>A0A9D7XTW1</accession>
<evidence type="ECO:0000313" key="3">
    <source>
        <dbReference type="Proteomes" id="UP000808337"/>
    </source>
</evidence>
<dbReference type="InterPro" id="IPR036249">
    <property type="entry name" value="Thioredoxin-like_sf"/>
</dbReference>
<name>A0A9D7XTW1_9BACT</name>
<dbReference type="PANTHER" id="PTHR43640">
    <property type="entry name" value="OS07G0260300 PROTEIN"/>
    <property type="match status" value="1"/>
</dbReference>
<dbReference type="Proteomes" id="UP000808337">
    <property type="component" value="Unassembled WGS sequence"/>
</dbReference>
<reference evidence="2 3" key="1">
    <citation type="submission" date="2020-10" db="EMBL/GenBank/DDBJ databases">
        <title>Connecting structure to function with the recovery of over 1000 high-quality activated sludge metagenome-assembled genomes encoding full-length rRNA genes using long-read sequencing.</title>
        <authorList>
            <person name="Singleton C.M."/>
            <person name="Petriglieri F."/>
            <person name="Kristensen J.M."/>
            <person name="Kirkegaard R.H."/>
            <person name="Michaelsen T.Y."/>
            <person name="Andersen M.H."/>
            <person name="Karst S.M."/>
            <person name="Dueholm M.S."/>
            <person name="Nielsen P.H."/>
            <person name="Albertsen M."/>
        </authorList>
    </citation>
    <scope>NUCLEOTIDE SEQUENCE [LARGE SCALE GENOMIC DNA]</scope>
    <source>
        <strain evidence="2">Ribe_18-Q3-R11-54_MAXAC.273</strain>
    </source>
</reference>